<evidence type="ECO:0000256" key="16">
    <source>
        <dbReference type="ARBA" id="ARBA00053950"/>
    </source>
</evidence>
<evidence type="ECO:0000313" key="27">
    <source>
        <dbReference type="Proteomes" id="UP000053240"/>
    </source>
</evidence>
<comment type="subcellular location">
    <subcellularLocation>
        <location evidence="4">Cell projection</location>
        <location evidence="4">Dendrite</location>
    </subcellularLocation>
    <subcellularLocation>
        <location evidence="17">Cell projection</location>
        <location evidence="17">Growth cone membrane</location>
        <topology evidence="17">Single-pass type I membrane protein</topology>
    </subcellularLocation>
    <subcellularLocation>
        <location evidence="15">Cytoplasmic vesicle</location>
        <location evidence="15">Secretory vesicle</location>
        <location evidence="15">Synaptic vesicle membrane</location>
        <topology evidence="15">Single-pass type I membrane protein</topology>
    </subcellularLocation>
    <subcellularLocation>
        <location evidence="2">Early endosome membrane</location>
        <topology evidence="2">Single-pass type I membrane protein</topology>
    </subcellularLocation>
    <subcellularLocation>
        <location evidence="1">Endoplasmic reticulum-Golgi intermediate compartment membrane</location>
        <topology evidence="1">Single-pass type I membrane protein</topology>
    </subcellularLocation>
    <subcellularLocation>
        <location evidence="20">Membrane</location>
        <topology evidence="20">Single-pass type I membrane protein</topology>
    </subcellularLocation>
    <subcellularLocation>
        <location evidence="3">Recycling endosome</location>
    </subcellularLocation>
</comment>
<evidence type="ECO:0000259" key="25">
    <source>
        <dbReference type="Pfam" id="PF21222"/>
    </source>
</evidence>
<dbReference type="AlphaFoldDB" id="A0A194R631"/>
<name>A0A194R631_PAPMA</name>
<feature type="transmembrane region" description="Helical" evidence="22">
    <location>
        <begin position="375"/>
        <end position="396"/>
    </location>
</feature>
<evidence type="ECO:0000259" key="24">
    <source>
        <dbReference type="Pfam" id="PF01299"/>
    </source>
</evidence>
<evidence type="ECO:0000256" key="6">
    <source>
        <dbReference type="ARBA" id="ARBA00022692"/>
    </source>
</evidence>
<evidence type="ECO:0000256" key="18">
    <source>
        <dbReference type="ARBA" id="ARBA00074379"/>
    </source>
</evidence>
<dbReference type="GO" id="GO:0072594">
    <property type="term" value="P:establishment of protein localization to organelle"/>
    <property type="evidence" value="ECO:0007669"/>
    <property type="project" value="TreeGrafter"/>
</dbReference>
<evidence type="ECO:0000256" key="13">
    <source>
        <dbReference type="ARBA" id="ARBA00023273"/>
    </source>
</evidence>
<evidence type="ECO:0000256" key="5">
    <source>
        <dbReference type="ARBA" id="ARBA00009644"/>
    </source>
</evidence>
<comment type="function">
    <text evidence="16">Plays a role in short-term synaptic plasticity in a subset of GABAergic neurons in the brain.</text>
</comment>
<dbReference type="InParanoid" id="A0A194R631"/>
<reference evidence="26 27" key="1">
    <citation type="journal article" date="2015" name="Nat. Commun.">
        <title>Outbred genome sequencing and CRISPR/Cas9 gene editing in butterflies.</title>
        <authorList>
            <person name="Li X."/>
            <person name="Fan D."/>
            <person name="Zhang W."/>
            <person name="Liu G."/>
            <person name="Zhang L."/>
            <person name="Zhao L."/>
            <person name="Fang X."/>
            <person name="Chen L."/>
            <person name="Dong Y."/>
            <person name="Chen Y."/>
            <person name="Ding Y."/>
            <person name="Zhao R."/>
            <person name="Feng M."/>
            <person name="Zhu Y."/>
            <person name="Feng Y."/>
            <person name="Jiang X."/>
            <person name="Zhu D."/>
            <person name="Xiang H."/>
            <person name="Feng X."/>
            <person name="Li S."/>
            <person name="Wang J."/>
            <person name="Zhang G."/>
            <person name="Kronforst M.R."/>
            <person name="Wang W."/>
        </authorList>
    </citation>
    <scope>NUCLEOTIDE SEQUENCE [LARGE SCALE GENOMIC DNA]</scope>
    <source>
        <strain evidence="26">Ya'a_city_454_Pm</strain>
        <tissue evidence="26">Whole body</tissue>
    </source>
</reference>
<evidence type="ECO:0000256" key="11">
    <source>
        <dbReference type="ARBA" id="ARBA00023136"/>
    </source>
</evidence>
<feature type="region of interest" description="Disordered" evidence="21">
    <location>
        <begin position="49"/>
        <end position="129"/>
    </location>
</feature>
<dbReference type="PANTHER" id="PTHR11506">
    <property type="entry name" value="LYSOSOME-ASSOCIATED MEMBRANE GLYCOPROTEIN"/>
    <property type="match status" value="1"/>
</dbReference>
<evidence type="ECO:0000256" key="7">
    <source>
        <dbReference type="ARBA" id="ARBA00022729"/>
    </source>
</evidence>
<keyword evidence="9 22" id="KW-1133">Transmembrane helix</keyword>
<dbReference type="GO" id="GO:0031902">
    <property type="term" value="C:late endosome membrane"/>
    <property type="evidence" value="ECO:0007669"/>
    <property type="project" value="TreeGrafter"/>
</dbReference>
<feature type="domain" description="Lysosome-associated membrane glycoprotein 2-like luminal" evidence="24">
    <location>
        <begin position="133"/>
        <end position="222"/>
    </location>
</feature>
<accession>A0A194R631</accession>
<feature type="domain" description="Lysosome-associated membrane glycoprotein 2-like luminal" evidence="24">
    <location>
        <begin position="236"/>
        <end position="336"/>
    </location>
</feature>
<evidence type="ECO:0000256" key="9">
    <source>
        <dbReference type="ARBA" id="ARBA00022989"/>
    </source>
</evidence>
<evidence type="ECO:0000256" key="3">
    <source>
        <dbReference type="ARBA" id="ARBA00004172"/>
    </source>
</evidence>
<keyword evidence="11 20" id="KW-0472">Membrane</keyword>
<evidence type="ECO:0000256" key="20">
    <source>
        <dbReference type="PROSITE-ProRule" id="PRU00740"/>
    </source>
</evidence>
<proteinExistence type="inferred from homology"/>
<evidence type="ECO:0000256" key="12">
    <source>
        <dbReference type="ARBA" id="ARBA00023180"/>
    </source>
</evidence>
<evidence type="ECO:0000256" key="19">
    <source>
        <dbReference type="ARBA" id="ARBA00076257"/>
    </source>
</evidence>
<feature type="chain" id="PRO_5008264954" description="Lysosome-associated membrane glycoprotein 5" evidence="23">
    <location>
        <begin position="23"/>
        <end position="533"/>
    </location>
</feature>
<comment type="similarity">
    <text evidence="5 20">Belongs to the LAMP family.</text>
</comment>
<keyword evidence="13" id="KW-0966">Cell projection</keyword>
<evidence type="ECO:0000256" key="23">
    <source>
        <dbReference type="SAM" id="SignalP"/>
    </source>
</evidence>
<dbReference type="STRING" id="76193.A0A194R631"/>
<comment type="caution">
    <text evidence="20">Lacks conserved residue(s) required for the propagation of feature annotation.</text>
</comment>
<evidence type="ECO:0000256" key="1">
    <source>
        <dbReference type="ARBA" id="ARBA00004151"/>
    </source>
</evidence>
<protein>
    <recommendedName>
        <fullName evidence="18">Lysosome-associated membrane glycoprotein 5</fullName>
    </recommendedName>
    <alternativeName>
        <fullName evidence="19">Lysosome-associated membrane protein 5</fullName>
    </alternativeName>
</protein>
<evidence type="ECO:0000256" key="15">
    <source>
        <dbReference type="ARBA" id="ARBA00029428"/>
    </source>
</evidence>
<dbReference type="Proteomes" id="UP000053240">
    <property type="component" value="Unassembled WGS sequence"/>
</dbReference>
<gene>
    <name evidence="26" type="ORF">RR48_06776</name>
</gene>
<dbReference type="Pfam" id="PF21222">
    <property type="entry name" value="Lamp2_2nd"/>
    <property type="match status" value="1"/>
</dbReference>
<dbReference type="EMBL" id="KQ460644">
    <property type="protein sequence ID" value="KPJ13278.1"/>
    <property type="molecule type" value="Genomic_DNA"/>
</dbReference>
<keyword evidence="14" id="KW-0968">Cytoplasmic vesicle</keyword>
<dbReference type="GO" id="GO:0005765">
    <property type="term" value="C:lysosomal membrane"/>
    <property type="evidence" value="ECO:0007669"/>
    <property type="project" value="TreeGrafter"/>
</dbReference>
<evidence type="ECO:0000256" key="2">
    <source>
        <dbReference type="ARBA" id="ARBA00004158"/>
    </source>
</evidence>
<evidence type="ECO:0000313" key="26">
    <source>
        <dbReference type="EMBL" id="KPJ13278.1"/>
    </source>
</evidence>
<dbReference type="PROSITE" id="PS51407">
    <property type="entry name" value="LAMP_3"/>
    <property type="match status" value="1"/>
</dbReference>
<dbReference type="Pfam" id="PF01299">
    <property type="entry name" value="Lamp2-like_luminal"/>
    <property type="match status" value="2"/>
</dbReference>
<evidence type="ECO:0000256" key="22">
    <source>
        <dbReference type="SAM" id="Phobius"/>
    </source>
</evidence>
<evidence type="ECO:0000256" key="8">
    <source>
        <dbReference type="ARBA" id="ARBA00022753"/>
    </source>
</evidence>
<keyword evidence="8" id="KW-0967">Endosome</keyword>
<organism evidence="26 27">
    <name type="scientific">Papilio machaon</name>
    <name type="common">Old World swallowtail butterfly</name>
    <dbReference type="NCBI Taxonomy" id="76193"/>
    <lineage>
        <taxon>Eukaryota</taxon>
        <taxon>Metazoa</taxon>
        <taxon>Ecdysozoa</taxon>
        <taxon>Arthropoda</taxon>
        <taxon>Hexapoda</taxon>
        <taxon>Insecta</taxon>
        <taxon>Pterygota</taxon>
        <taxon>Neoptera</taxon>
        <taxon>Endopterygota</taxon>
        <taxon>Lepidoptera</taxon>
        <taxon>Glossata</taxon>
        <taxon>Ditrysia</taxon>
        <taxon>Papilionoidea</taxon>
        <taxon>Papilionidae</taxon>
        <taxon>Papilioninae</taxon>
        <taxon>Papilio</taxon>
    </lineage>
</organism>
<evidence type="ECO:0000256" key="4">
    <source>
        <dbReference type="ARBA" id="ARBA00004279"/>
    </source>
</evidence>
<evidence type="ECO:0000256" key="17">
    <source>
        <dbReference type="ARBA" id="ARBA00060492"/>
    </source>
</evidence>
<keyword evidence="10" id="KW-0770">Synapse</keyword>
<dbReference type="PANTHER" id="PTHR11506:SF35">
    <property type="entry name" value="LYSOSOME-ASSOCIATED MEMBRANE GLYCOPROTEIN 5"/>
    <property type="match status" value="1"/>
</dbReference>
<dbReference type="Gene3D" id="2.40.160.110">
    <property type="match status" value="2"/>
</dbReference>
<keyword evidence="6 20" id="KW-0812">Transmembrane</keyword>
<evidence type="ECO:0000256" key="14">
    <source>
        <dbReference type="ARBA" id="ARBA00023329"/>
    </source>
</evidence>
<dbReference type="InterPro" id="IPR048524">
    <property type="entry name" value="Lamp2-like_TM"/>
</dbReference>
<keyword evidence="27" id="KW-1185">Reference proteome</keyword>
<feature type="signal peptide" evidence="23">
    <location>
        <begin position="1"/>
        <end position="22"/>
    </location>
</feature>
<feature type="domain" description="Lysosome-associated membrane glycoprotein 2-like transmembrane" evidence="25">
    <location>
        <begin position="376"/>
        <end position="404"/>
    </location>
</feature>
<sequence>MGYLKVYIFLAVTCSSVIIGQGGITTKKPDLIDLPASVAPLKSISDAAPSVDVIGPSHEPQQSSSSQPDTTTASTTSTTRSITTTSTPAPITTTESAPNTTTVPTTTVTPAPEPKPTPAPGPLPRPTQGTWFYTDQSTNVTCILVQFAAQLNITYPKNNTSSLGYALLNVPANASVVDGNCNTTSQQLTLAWADGNHTLTMHFLANDTTKTYLLNSLNITISPEILVNSSSSLGYALLNVPANASVVDGNCNTTSQQLTLAWADGNHTLTMHFLANDTTKTYLLNSLNITISPEILVNSSLSRRVEVWHGAEWAMPLNTSYRCAADTQLNLTAEVTSVAATLTLSQLQEEAFRTQHNNNSFSSARECGSPDLPDAVPIAVGCALGGLVVVVLIAYLEGRRRSAARGYLSIGNKTRAFRPHGNLTPRHDTARHLPRQRLRVHCFMGAVKMPLLRDLLESVDKGLGCGTERTPRSRLVTVSDCIGTILNLNLQRALRSLISLNGYWQVIELLKFYFVVTLKSRHVSLLDQARSLS</sequence>
<dbReference type="InterPro" id="IPR048528">
    <property type="entry name" value="Lamp2-like_luminal"/>
</dbReference>
<dbReference type="InterPro" id="IPR002000">
    <property type="entry name" value="Lysosome-assoc_membr_glycop"/>
</dbReference>
<keyword evidence="7 23" id="KW-0732">Signal</keyword>
<feature type="compositionally biased region" description="Low complexity" evidence="21">
    <location>
        <begin position="56"/>
        <end position="110"/>
    </location>
</feature>
<keyword evidence="12" id="KW-0325">Glycoprotein</keyword>
<evidence type="ECO:0000256" key="10">
    <source>
        <dbReference type="ARBA" id="ARBA00023018"/>
    </source>
</evidence>
<dbReference type="GO" id="GO:0005886">
    <property type="term" value="C:plasma membrane"/>
    <property type="evidence" value="ECO:0007669"/>
    <property type="project" value="UniProtKB-SubCell"/>
</dbReference>
<feature type="compositionally biased region" description="Pro residues" evidence="21">
    <location>
        <begin position="111"/>
        <end position="125"/>
    </location>
</feature>
<evidence type="ECO:0000256" key="21">
    <source>
        <dbReference type="SAM" id="MobiDB-lite"/>
    </source>
</evidence>